<gene>
    <name evidence="16" type="ORF">VFH_I404720</name>
</gene>
<evidence type="ECO:0000256" key="10">
    <source>
        <dbReference type="ARBA" id="ARBA00022771"/>
    </source>
</evidence>
<keyword evidence="17" id="KW-1185">Reference proteome</keyword>
<proteinExistence type="inferred from homology"/>
<evidence type="ECO:0000313" key="17">
    <source>
        <dbReference type="Proteomes" id="UP001157006"/>
    </source>
</evidence>
<organism evidence="16 17">
    <name type="scientific">Vicia faba</name>
    <name type="common">Broad bean</name>
    <name type="synonym">Faba vulgaris</name>
    <dbReference type="NCBI Taxonomy" id="3906"/>
    <lineage>
        <taxon>Eukaryota</taxon>
        <taxon>Viridiplantae</taxon>
        <taxon>Streptophyta</taxon>
        <taxon>Embryophyta</taxon>
        <taxon>Tracheophyta</taxon>
        <taxon>Spermatophyta</taxon>
        <taxon>Magnoliopsida</taxon>
        <taxon>eudicotyledons</taxon>
        <taxon>Gunneridae</taxon>
        <taxon>Pentapetalae</taxon>
        <taxon>rosids</taxon>
        <taxon>fabids</taxon>
        <taxon>Fabales</taxon>
        <taxon>Fabaceae</taxon>
        <taxon>Papilionoideae</taxon>
        <taxon>50 kb inversion clade</taxon>
        <taxon>NPAAA clade</taxon>
        <taxon>Hologalegina</taxon>
        <taxon>IRL clade</taxon>
        <taxon>Fabeae</taxon>
        <taxon>Vicia</taxon>
    </lineage>
</organism>
<evidence type="ECO:0000256" key="12">
    <source>
        <dbReference type="ARBA" id="ARBA00022833"/>
    </source>
</evidence>
<evidence type="ECO:0000256" key="11">
    <source>
        <dbReference type="ARBA" id="ARBA00022786"/>
    </source>
</evidence>
<dbReference type="InterPro" id="IPR017907">
    <property type="entry name" value="Znf_RING_CS"/>
</dbReference>
<dbReference type="Gene3D" id="3.30.40.10">
    <property type="entry name" value="Zinc/RING finger domain, C3HC4 (zinc finger)"/>
    <property type="match status" value="1"/>
</dbReference>
<comment type="catalytic activity">
    <reaction evidence="1">
        <text>[E2 ubiquitin-conjugating enzyme]-S-ubiquitinyl-L-cysteine + [acceptor protein]-L-lysine = [E2 ubiquitin-conjugating enzyme]-L-cysteine + [acceptor protein]-N(6)-ubiquitinyl-L-lysine.</text>
        <dbReference type="EC" id="2.3.2.31"/>
    </reaction>
</comment>
<protein>
    <recommendedName>
        <fullName evidence="6">RBR-type E3 ubiquitin transferase</fullName>
        <ecNumber evidence="6">2.3.2.31</ecNumber>
    </recommendedName>
</protein>
<dbReference type="PROSITE" id="PS50089">
    <property type="entry name" value="ZF_RING_2"/>
    <property type="match status" value="1"/>
</dbReference>
<keyword evidence="8" id="KW-0479">Metal-binding</keyword>
<evidence type="ECO:0000256" key="3">
    <source>
        <dbReference type="ARBA" id="ARBA00003976"/>
    </source>
</evidence>
<dbReference type="InterPro" id="IPR044066">
    <property type="entry name" value="TRIAD_supradom"/>
</dbReference>
<feature type="domain" description="RING-type" evidence="14">
    <location>
        <begin position="122"/>
        <end position="168"/>
    </location>
</feature>
<evidence type="ECO:0000256" key="6">
    <source>
        <dbReference type="ARBA" id="ARBA00012251"/>
    </source>
</evidence>
<evidence type="ECO:0000259" key="14">
    <source>
        <dbReference type="PROSITE" id="PS50089"/>
    </source>
</evidence>
<dbReference type="Gene3D" id="1.20.120.1750">
    <property type="match status" value="1"/>
</dbReference>
<accession>A0AAV0YU46</accession>
<dbReference type="Gene3D" id="2.20.25.20">
    <property type="match status" value="1"/>
</dbReference>
<keyword evidence="10 13" id="KW-0863">Zinc-finger</keyword>
<keyword evidence="7" id="KW-0808">Transferase</keyword>
<name>A0AAV0YU46_VICFA</name>
<dbReference type="CDD" id="cd22582">
    <property type="entry name" value="BRcat_RBR_unk"/>
    <property type="match status" value="1"/>
</dbReference>
<dbReference type="EMBL" id="OX451736">
    <property type="protein sequence ID" value="CAI8589685.1"/>
    <property type="molecule type" value="Genomic_DNA"/>
</dbReference>
<dbReference type="SMART" id="SM00647">
    <property type="entry name" value="IBR"/>
    <property type="match status" value="2"/>
</dbReference>
<evidence type="ECO:0000256" key="1">
    <source>
        <dbReference type="ARBA" id="ARBA00001798"/>
    </source>
</evidence>
<evidence type="ECO:0000259" key="15">
    <source>
        <dbReference type="PROSITE" id="PS51873"/>
    </source>
</evidence>
<dbReference type="InterPro" id="IPR001841">
    <property type="entry name" value="Znf_RING"/>
</dbReference>
<dbReference type="GO" id="GO:0016567">
    <property type="term" value="P:protein ubiquitination"/>
    <property type="evidence" value="ECO:0007669"/>
    <property type="project" value="InterPro"/>
</dbReference>
<dbReference type="Pfam" id="PF01485">
    <property type="entry name" value="IBR"/>
    <property type="match status" value="2"/>
</dbReference>
<evidence type="ECO:0000256" key="13">
    <source>
        <dbReference type="PROSITE-ProRule" id="PRU00175"/>
    </source>
</evidence>
<comment type="function">
    <text evidence="3">Might act as an E3 ubiquitin-protein ligase, or as part of E3 complex, which accepts ubiquitin from specific E2 ubiquitin-conjugating enzymes and then transfers it to substrates.</text>
</comment>
<sequence length="327" mass="36684">MISKRVFKSKKSDSVVYNHFNHKPSIQHPTSIQITMKTTTTTVVPPSTAEVIDVESFHLPPTTAKTSTPVVIDLSDGEDDDELRILNFVPKFNPLRKRKRINVEKGESSSANANTNVVPFICEICTETKTAKDAFFISGCSHAYCSGCVALYVSSKLEDNVINVRCPVSGCSGLLEAEDCRSILPVEVFDRWGKATCEALFDVSEKFYCPYADCSALLINDGTEAVRNSECPNCRKIFCAQCKVPWHDGIECTEFQKLNADERGKDDVMLMKLAKDMNWRRCPNCRFYVAKSEGCLFMKCRCGIAFCYNCGARHQNHSSHYCNNCKH</sequence>
<keyword evidence="11" id="KW-0833">Ubl conjugation pathway</keyword>
<dbReference type="FunFam" id="3.30.40.10:FF:000230">
    <property type="entry name" value="RBR-type E3 ubiquitin transferase"/>
    <property type="match status" value="1"/>
</dbReference>
<dbReference type="GO" id="GO:0008270">
    <property type="term" value="F:zinc ion binding"/>
    <property type="evidence" value="ECO:0007669"/>
    <property type="project" value="UniProtKB-KW"/>
</dbReference>
<dbReference type="Pfam" id="PF00097">
    <property type="entry name" value="zf-C3HC4"/>
    <property type="match status" value="1"/>
</dbReference>
<dbReference type="AlphaFoldDB" id="A0AAV0YU46"/>
<dbReference type="SUPFAM" id="SSF57850">
    <property type="entry name" value="RING/U-box"/>
    <property type="match status" value="3"/>
</dbReference>
<dbReference type="InterPro" id="IPR013083">
    <property type="entry name" value="Znf_RING/FYVE/PHD"/>
</dbReference>
<feature type="domain" description="RING-type" evidence="15">
    <location>
        <begin position="118"/>
        <end position="327"/>
    </location>
</feature>
<evidence type="ECO:0000256" key="2">
    <source>
        <dbReference type="ARBA" id="ARBA00001947"/>
    </source>
</evidence>
<dbReference type="SMART" id="SM00184">
    <property type="entry name" value="RING"/>
    <property type="match status" value="1"/>
</dbReference>
<dbReference type="GO" id="GO:0061630">
    <property type="term" value="F:ubiquitin protein ligase activity"/>
    <property type="evidence" value="ECO:0007669"/>
    <property type="project" value="UniProtKB-EC"/>
</dbReference>
<dbReference type="InterPro" id="IPR031127">
    <property type="entry name" value="E3_UB_ligase_RBR"/>
</dbReference>
<evidence type="ECO:0000256" key="9">
    <source>
        <dbReference type="ARBA" id="ARBA00022737"/>
    </source>
</evidence>
<dbReference type="EC" id="2.3.2.31" evidence="6"/>
<evidence type="ECO:0000256" key="7">
    <source>
        <dbReference type="ARBA" id="ARBA00022679"/>
    </source>
</evidence>
<dbReference type="CDD" id="cd22584">
    <property type="entry name" value="Rcat_RBR_unk"/>
    <property type="match status" value="1"/>
</dbReference>
<dbReference type="PANTHER" id="PTHR11685">
    <property type="entry name" value="RBR FAMILY RING FINGER AND IBR DOMAIN-CONTAINING"/>
    <property type="match status" value="1"/>
</dbReference>
<dbReference type="Proteomes" id="UP001157006">
    <property type="component" value="Chromosome 1L"/>
</dbReference>
<keyword evidence="9" id="KW-0677">Repeat</keyword>
<evidence type="ECO:0000256" key="4">
    <source>
        <dbReference type="ARBA" id="ARBA00004906"/>
    </source>
</evidence>
<comment type="pathway">
    <text evidence="4">Protein modification; protein ubiquitination.</text>
</comment>
<dbReference type="PROSITE" id="PS51873">
    <property type="entry name" value="TRIAD"/>
    <property type="match status" value="1"/>
</dbReference>
<reference evidence="16 17" key="1">
    <citation type="submission" date="2023-01" db="EMBL/GenBank/DDBJ databases">
        <authorList>
            <person name="Kreplak J."/>
        </authorList>
    </citation>
    <scope>NUCLEOTIDE SEQUENCE [LARGE SCALE GENOMIC DNA]</scope>
</reference>
<dbReference type="PROSITE" id="PS00518">
    <property type="entry name" value="ZF_RING_1"/>
    <property type="match status" value="1"/>
</dbReference>
<dbReference type="InterPro" id="IPR018957">
    <property type="entry name" value="Znf_C3HC4_RING-type"/>
</dbReference>
<comment type="similarity">
    <text evidence="5">Belongs to the RBR family. Ariadne subfamily.</text>
</comment>
<dbReference type="InterPro" id="IPR002867">
    <property type="entry name" value="IBR_dom"/>
</dbReference>
<evidence type="ECO:0000256" key="8">
    <source>
        <dbReference type="ARBA" id="ARBA00022723"/>
    </source>
</evidence>
<evidence type="ECO:0000313" key="16">
    <source>
        <dbReference type="EMBL" id="CAI8589685.1"/>
    </source>
</evidence>
<dbReference type="FunFam" id="1.20.120.1750:FF:000018">
    <property type="entry name" value="RBR-type E3 ubiquitin transferase"/>
    <property type="match status" value="1"/>
</dbReference>
<comment type="cofactor">
    <cofactor evidence="2">
        <name>Zn(2+)</name>
        <dbReference type="ChEBI" id="CHEBI:29105"/>
    </cofactor>
</comment>
<keyword evidence="12" id="KW-0862">Zinc</keyword>
<evidence type="ECO:0000256" key="5">
    <source>
        <dbReference type="ARBA" id="ARBA00005884"/>
    </source>
</evidence>